<organism evidence="3 4">
    <name type="scientific">Photorhabdus akhurstii</name>
    <dbReference type="NCBI Taxonomy" id="171438"/>
    <lineage>
        <taxon>Bacteria</taxon>
        <taxon>Pseudomonadati</taxon>
        <taxon>Pseudomonadota</taxon>
        <taxon>Gammaproteobacteria</taxon>
        <taxon>Enterobacterales</taxon>
        <taxon>Morganellaceae</taxon>
        <taxon>Photorhabdus</taxon>
    </lineage>
</organism>
<sequence length="118" mass="13513">MIIFISSKSKIANASWQSFVSKLAYKSEQKGIYLVKLDWWYASSKNRQCCGHKMPEMPLKVRLWSYPACGVAHDRDINAALNIKQKDIDELRVAGLVESFLLTEACVRLVKHEQQPIT</sequence>
<feature type="domain" description="Cas12f1-like TNB" evidence="2">
    <location>
        <begin position="16"/>
        <end position="83"/>
    </location>
</feature>
<dbReference type="Pfam" id="PF07282">
    <property type="entry name" value="Cas12f1-like_TNB"/>
    <property type="match status" value="1"/>
</dbReference>
<name>A0ABX8LRU1_9GAMM</name>
<dbReference type="Proteomes" id="UP000693715">
    <property type="component" value="Chromosome"/>
</dbReference>
<evidence type="ECO:0000313" key="3">
    <source>
        <dbReference type="EMBL" id="QXF31883.1"/>
    </source>
</evidence>
<evidence type="ECO:0000313" key="4">
    <source>
        <dbReference type="Proteomes" id="UP000693715"/>
    </source>
</evidence>
<evidence type="ECO:0000256" key="1">
    <source>
        <dbReference type="ARBA" id="ARBA00023125"/>
    </source>
</evidence>
<evidence type="ECO:0000259" key="2">
    <source>
        <dbReference type="Pfam" id="PF07282"/>
    </source>
</evidence>
<protein>
    <submittedName>
        <fullName evidence="3">Transposase</fullName>
    </submittedName>
</protein>
<reference evidence="3 4" key="1">
    <citation type="submission" date="2017-03" db="EMBL/GenBank/DDBJ databases">
        <title>Genome comparison of Photorhabdus luminescens strain 0813-124 phase variants.</title>
        <authorList>
            <person name="Chien C.-C."/>
            <person name="Chen W.-J."/>
            <person name="Shih M.-C."/>
            <person name="Hsieh F.-C."/>
        </authorList>
    </citation>
    <scope>NUCLEOTIDE SEQUENCE [LARGE SCALE GENOMIC DNA]</scope>
    <source>
        <strain evidence="3 4">0813-124 phase II</strain>
    </source>
</reference>
<dbReference type="InterPro" id="IPR010095">
    <property type="entry name" value="Cas12f1-like_TNB"/>
</dbReference>
<accession>A0ABX8LRU1</accession>
<keyword evidence="4" id="KW-1185">Reference proteome</keyword>
<proteinExistence type="predicted"/>
<keyword evidence="1" id="KW-0238">DNA-binding</keyword>
<dbReference type="EMBL" id="CP020335">
    <property type="protein sequence ID" value="QXF31883.1"/>
    <property type="molecule type" value="Genomic_DNA"/>
</dbReference>
<gene>
    <name evidence="3" type="ORF">B0X70_00845</name>
</gene>